<keyword evidence="5" id="KW-1133">Transmembrane helix</keyword>
<keyword evidence="4" id="KW-0175">Coiled coil</keyword>
<keyword evidence="5" id="KW-0472">Membrane</keyword>
<evidence type="ECO:0000256" key="3">
    <source>
        <dbReference type="ARBA" id="ARBA00034247"/>
    </source>
</evidence>
<dbReference type="STRING" id="1656094.BFC18_21230"/>
<evidence type="ECO:0000313" key="7">
    <source>
        <dbReference type="EMBL" id="OFC69237.1"/>
    </source>
</evidence>
<gene>
    <name evidence="7" type="ORF">BFC18_21230</name>
</gene>
<keyword evidence="5" id="KW-0812">Transmembrane</keyword>
<feature type="transmembrane region" description="Helical" evidence="5">
    <location>
        <begin position="69"/>
        <end position="88"/>
    </location>
</feature>
<comment type="cofactor">
    <cofactor evidence="1">
        <name>Mg(2+)</name>
        <dbReference type="ChEBI" id="CHEBI:18420"/>
    </cofactor>
</comment>
<keyword evidence="8" id="KW-1185">Reference proteome</keyword>
<dbReference type="EMBL" id="MDHN01000041">
    <property type="protein sequence ID" value="OFC69237.1"/>
    <property type="molecule type" value="Genomic_DNA"/>
</dbReference>
<evidence type="ECO:0000313" key="8">
    <source>
        <dbReference type="Proteomes" id="UP000175691"/>
    </source>
</evidence>
<sequence>MNTFEQIYFLIGILSLLVGVGVAFTFVLPVPSQRVKAQSPIYGRLFLVTLWFAFLGICLQPLGFPLASAATLNLCVLLAMYMLYLTVLKRYGQVLTHKQIAMIILHLVFCEALSLYFYLGNNQLLIREMLVSICVLIPLGLTLRLIYQNIPDNRGGDEMIFIVVSLTTIGVVFGVPFYRMWLEPGEPVGTEVAFVAIFMLCLLFMLGFPASLMQSLFIRLSTQAYIDALTGAKNRHYLYRESVRMLAHAQRHEQHFSVVVCDIDFFKKVNDQHGHPAGDEALKQFAHIISDLLRSGDTLVRMGGEEFLIVLPNADIQQASTMAQRLCDEVRDAEIKVENTTLKLTASFGVASLNADDTIFDGIRQADEALYRAKASGRDQVKRAQS</sequence>
<feature type="transmembrane region" description="Helical" evidence="5">
    <location>
        <begin position="193"/>
        <end position="212"/>
    </location>
</feature>
<dbReference type="InterPro" id="IPR029787">
    <property type="entry name" value="Nucleotide_cyclase"/>
</dbReference>
<dbReference type="SMART" id="SM00267">
    <property type="entry name" value="GGDEF"/>
    <property type="match status" value="1"/>
</dbReference>
<dbReference type="NCBIfam" id="TIGR00254">
    <property type="entry name" value="GGDEF"/>
    <property type="match status" value="1"/>
</dbReference>
<organism evidence="7 8">
    <name type="scientific">Alteromonas confluentis</name>
    <dbReference type="NCBI Taxonomy" id="1656094"/>
    <lineage>
        <taxon>Bacteria</taxon>
        <taxon>Pseudomonadati</taxon>
        <taxon>Pseudomonadota</taxon>
        <taxon>Gammaproteobacteria</taxon>
        <taxon>Alteromonadales</taxon>
        <taxon>Alteromonadaceae</taxon>
        <taxon>Alteromonas/Salinimonas group</taxon>
        <taxon>Alteromonas</taxon>
    </lineage>
</organism>
<proteinExistence type="predicted"/>
<dbReference type="AlphaFoldDB" id="A0A1E7Z6X9"/>
<comment type="caution">
    <text evidence="7">The sequence shown here is derived from an EMBL/GenBank/DDBJ whole genome shotgun (WGS) entry which is preliminary data.</text>
</comment>
<feature type="domain" description="GGDEF" evidence="6">
    <location>
        <begin position="254"/>
        <end position="386"/>
    </location>
</feature>
<dbReference type="FunFam" id="3.30.70.270:FF:000001">
    <property type="entry name" value="Diguanylate cyclase domain protein"/>
    <property type="match status" value="1"/>
</dbReference>
<dbReference type="Pfam" id="PF00990">
    <property type="entry name" value="GGDEF"/>
    <property type="match status" value="1"/>
</dbReference>
<feature type="transmembrane region" description="Helical" evidence="5">
    <location>
        <begin position="41"/>
        <end position="63"/>
    </location>
</feature>
<name>A0A1E7Z6X9_9ALTE</name>
<dbReference type="CDD" id="cd01949">
    <property type="entry name" value="GGDEF"/>
    <property type="match status" value="1"/>
</dbReference>
<dbReference type="RefSeq" id="WP_070127504.1">
    <property type="nucleotide sequence ID" value="NZ_MDHN01000041.1"/>
</dbReference>
<protein>
    <recommendedName>
        <fullName evidence="2">diguanylate cyclase</fullName>
        <ecNumber evidence="2">2.7.7.65</ecNumber>
    </recommendedName>
</protein>
<dbReference type="InterPro" id="IPR050469">
    <property type="entry name" value="Diguanylate_Cyclase"/>
</dbReference>
<dbReference type="SUPFAM" id="SSF55073">
    <property type="entry name" value="Nucleotide cyclase"/>
    <property type="match status" value="1"/>
</dbReference>
<comment type="catalytic activity">
    <reaction evidence="3">
        <text>2 GTP = 3',3'-c-di-GMP + 2 diphosphate</text>
        <dbReference type="Rhea" id="RHEA:24898"/>
        <dbReference type="ChEBI" id="CHEBI:33019"/>
        <dbReference type="ChEBI" id="CHEBI:37565"/>
        <dbReference type="ChEBI" id="CHEBI:58805"/>
        <dbReference type="EC" id="2.7.7.65"/>
    </reaction>
</comment>
<dbReference type="InterPro" id="IPR043128">
    <property type="entry name" value="Rev_trsase/Diguanyl_cyclase"/>
</dbReference>
<dbReference type="PANTHER" id="PTHR45138:SF9">
    <property type="entry name" value="DIGUANYLATE CYCLASE DGCM-RELATED"/>
    <property type="match status" value="1"/>
</dbReference>
<dbReference type="PROSITE" id="PS50887">
    <property type="entry name" value="GGDEF"/>
    <property type="match status" value="1"/>
</dbReference>
<dbReference type="InterPro" id="IPR000160">
    <property type="entry name" value="GGDEF_dom"/>
</dbReference>
<feature type="transmembrane region" description="Helical" evidence="5">
    <location>
        <begin position="100"/>
        <end position="119"/>
    </location>
</feature>
<evidence type="ECO:0000256" key="2">
    <source>
        <dbReference type="ARBA" id="ARBA00012528"/>
    </source>
</evidence>
<dbReference type="GO" id="GO:0052621">
    <property type="term" value="F:diguanylate cyclase activity"/>
    <property type="evidence" value="ECO:0007669"/>
    <property type="project" value="UniProtKB-EC"/>
</dbReference>
<reference evidence="7 8" key="1">
    <citation type="submission" date="2016-08" db="EMBL/GenBank/DDBJ databases">
        <authorList>
            <person name="Seilhamer J.J."/>
        </authorList>
    </citation>
    <scope>NUCLEOTIDE SEQUENCE [LARGE SCALE GENOMIC DNA]</scope>
    <source>
        <strain evidence="7 8">KCTC 42603</strain>
    </source>
</reference>
<dbReference type="Proteomes" id="UP000175691">
    <property type="component" value="Unassembled WGS sequence"/>
</dbReference>
<evidence type="ECO:0000259" key="6">
    <source>
        <dbReference type="PROSITE" id="PS50887"/>
    </source>
</evidence>
<dbReference type="OrthoDB" id="9812260at2"/>
<evidence type="ECO:0000256" key="5">
    <source>
        <dbReference type="SAM" id="Phobius"/>
    </source>
</evidence>
<feature type="transmembrane region" description="Helical" evidence="5">
    <location>
        <begin position="125"/>
        <end position="147"/>
    </location>
</feature>
<evidence type="ECO:0000256" key="4">
    <source>
        <dbReference type="SAM" id="Coils"/>
    </source>
</evidence>
<feature type="transmembrane region" description="Helical" evidence="5">
    <location>
        <begin position="6"/>
        <end position="29"/>
    </location>
</feature>
<feature type="transmembrane region" description="Helical" evidence="5">
    <location>
        <begin position="159"/>
        <end position="181"/>
    </location>
</feature>
<dbReference type="EC" id="2.7.7.65" evidence="2"/>
<dbReference type="Gene3D" id="3.30.70.270">
    <property type="match status" value="1"/>
</dbReference>
<dbReference type="PANTHER" id="PTHR45138">
    <property type="entry name" value="REGULATORY COMPONENTS OF SENSORY TRANSDUCTION SYSTEM"/>
    <property type="match status" value="1"/>
</dbReference>
<feature type="coiled-coil region" evidence="4">
    <location>
        <begin position="316"/>
        <end position="343"/>
    </location>
</feature>
<evidence type="ECO:0000256" key="1">
    <source>
        <dbReference type="ARBA" id="ARBA00001946"/>
    </source>
</evidence>
<accession>A0A1E7Z6X9</accession>